<gene>
    <name evidence="10" type="primary">uidA</name>
    <name evidence="10" type="ORF">OWR29_01030</name>
</gene>
<dbReference type="InterPro" id="IPR023232">
    <property type="entry name" value="Glyco_hydro_2_AS"/>
</dbReference>
<dbReference type="PROSITE" id="PS00608">
    <property type="entry name" value="GLYCOSYL_HYDROL_F2_2"/>
    <property type="match status" value="1"/>
</dbReference>
<sequence>MLRPQDTATRERKRLDGLWQFAFDPAGEGSGARWFAGPLADAREMPVPASFNDIPADPAARDYAGDVWYQTTVRVPRGWAGRRVVLHFESVTHRATVWAGDIEVASHEGGYTPFAADITDQVRAGEPVRVTVLVNNTLSFQSIPPGVIEDGPAGPRQRYWHDFFNYAGIHRSVWLHQTAAEHITDITVVTGLDGADGTVGYTIEAEGSARTRVVLRDASGRVVAEGSGPRGELRVENVHRWAPGDGYLYDLEAQLVDDAGRVVDSYHQSVGVRTVKVSGNRFLINGEPFHFTGFGKHEDLAVIGKGHNDAFMVHDFELLDWIGANSFRTSHYPYAEEVLDYADRRGIVLIDETAAVGLNMGLGGGIFGAQGYTTFSDDTINERTREVHAQAIRELVARDKNHPSVVLWSIANEPESDTEGAENYFRPLFDLVRGLDPTRPAGFVNVMLAPYGKCRVSQFADVLMLNRYYGWYTHTGDLAAAELAWEQELRGWAGENKPIIITEYGADTQPGLHAIGNQPWTEEYQVEYLDMNHRVFDRIDAVVGEQVWNFADFATTSGVMRVGGNKKGVFTRDRQPKAAAHALRRRWRKKI</sequence>
<dbReference type="Pfam" id="PF02837">
    <property type="entry name" value="Glyco_hydro_2_N"/>
    <property type="match status" value="1"/>
</dbReference>
<reference evidence="10" key="1">
    <citation type="submission" date="2022-11" db="EMBL/GenBank/DDBJ databases">
        <authorList>
            <person name="Somphong A."/>
            <person name="Phongsopitanun W."/>
        </authorList>
    </citation>
    <scope>NUCLEOTIDE SEQUENCE</scope>
    <source>
        <strain evidence="10">Pm04-4</strain>
    </source>
</reference>
<dbReference type="Gene3D" id="2.60.40.10">
    <property type="entry name" value="Immunoglobulins"/>
    <property type="match status" value="1"/>
</dbReference>
<comment type="caution">
    <text evidence="10">The sequence shown here is derived from an EMBL/GenBank/DDBJ whole genome shotgun (WGS) entry which is preliminary data.</text>
</comment>
<dbReference type="InterPro" id="IPR017853">
    <property type="entry name" value="GH"/>
</dbReference>
<evidence type="ECO:0000313" key="10">
    <source>
        <dbReference type="EMBL" id="MCY1136563.1"/>
    </source>
</evidence>
<dbReference type="Proteomes" id="UP001151002">
    <property type="component" value="Unassembled WGS sequence"/>
</dbReference>
<keyword evidence="4 6" id="KW-0378">Hydrolase</keyword>
<dbReference type="PROSITE" id="PS00719">
    <property type="entry name" value="GLYCOSYL_HYDROL_F2_1"/>
    <property type="match status" value="1"/>
</dbReference>
<dbReference type="Pfam" id="PF00703">
    <property type="entry name" value="Glyco_hydro_2"/>
    <property type="match status" value="1"/>
</dbReference>
<evidence type="ECO:0000256" key="4">
    <source>
        <dbReference type="ARBA" id="ARBA00022801"/>
    </source>
</evidence>
<feature type="domain" description="Glycoside hydrolase family 2 catalytic" evidence="8">
    <location>
        <begin position="275"/>
        <end position="589"/>
    </location>
</feature>
<keyword evidence="5 6" id="KW-0326">Glycosidase</keyword>
<protein>
    <recommendedName>
        <fullName evidence="3">Beta-glucuronidase</fullName>
        <ecNumber evidence="2">3.2.1.31</ecNumber>
    </recommendedName>
</protein>
<keyword evidence="11" id="KW-1185">Reference proteome</keyword>
<evidence type="ECO:0000256" key="3">
    <source>
        <dbReference type="ARBA" id="ARBA00016205"/>
    </source>
</evidence>
<dbReference type="SUPFAM" id="SSF51445">
    <property type="entry name" value="(Trans)glycosidases"/>
    <property type="match status" value="1"/>
</dbReference>
<dbReference type="Pfam" id="PF02836">
    <property type="entry name" value="Glyco_hydro_2_C"/>
    <property type="match status" value="1"/>
</dbReference>
<dbReference type="Gene3D" id="2.60.120.260">
    <property type="entry name" value="Galactose-binding domain-like"/>
    <property type="match status" value="1"/>
</dbReference>
<proteinExistence type="inferred from homology"/>
<organism evidence="10 11">
    <name type="scientific">Paractinoplanes pyxinae</name>
    <dbReference type="NCBI Taxonomy" id="2997416"/>
    <lineage>
        <taxon>Bacteria</taxon>
        <taxon>Bacillati</taxon>
        <taxon>Actinomycetota</taxon>
        <taxon>Actinomycetes</taxon>
        <taxon>Micromonosporales</taxon>
        <taxon>Micromonosporaceae</taxon>
        <taxon>Paractinoplanes</taxon>
    </lineage>
</organism>
<evidence type="ECO:0000259" key="7">
    <source>
        <dbReference type="Pfam" id="PF00703"/>
    </source>
</evidence>
<dbReference type="PANTHER" id="PTHR10066">
    <property type="entry name" value="BETA-GLUCURONIDASE"/>
    <property type="match status" value="1"/>
</dbReference>
<comment type="similarity">
    <text evidence="1 6">Belongs to the glycosyl hydrolase 2 family.</text>
</comment>
<dbReference type="PANTHER" id="PTHR10066:SF67">
    <property type="entry name" value="BETA-GLUCURONIDASE"/>
    <property type="match status" value="1"/>
</dbReference>
<dbReference type="RefSeq" id="WP_267560316.1">
    <property type="nucleotide sequence ID" value="NZ_JAPNTZ010000001.1"/>
</dbReference>
<feature type="domain" description="Glycosyl hydrolases family 2 sugar binding" evidence="9">
    <location>
        <begin position="13"/>
        <end position="178"/>
    </location>
</feature>
<dbReference type="InterPro" id="IPR013783">
    <property type="entry name" value="Ig-like_fold"/>
</dbReference>
<evidence type="ECO:0000259" key="8">
    <source>
        <dbReference type="Pfam" id="PF02836"/>
    </source>
</evidence>
<dbReference type="InterPro" id="IPR006103">
    <property type="entry name" value="Glyco_hydro_2_cat"/>
</dbReference>
<dbReference type="InterPro" id="IPR008979">
    <property type="entry name" value="Galactose-bd-like_sf"/>
</dbReference>
<feature type="domain" description="Glycoside hydrolase family 2 immunoglobulin-like beta-sandwich" evidence="7">
    <location>
        <begin position="185"/>
        <end position="273"/>
    </location>
</feature>
<dbReference type="EMBL" id="JAPNTZ010000001">
    <property type="protein sequence ID" value="MCY1136563.1"/>
    <property type="molecule type" value="Genomic_DNA"/>
</dbReference>
<name>A0ABT4AQP3_9ACTN</name>
<evidence type="ECO:0000259" key="9">
    <source>
        <dbReference type="Pfam" id="PF02837"/>
    </source>
</evidence>
<dbReference type="SUPFAM" id="SSF49303">
    <property type="entry name" value="beta-Galactosidase/glucuronidase domain"/>
    <property type="match status" value="1"/>
</dbReference>
<dbReference type="InterPro" id="IPR006104">
    <property type="entry name" value="Glyco_hydro_2_N"/>
</dbReference>
<dbReference type="GO" id="GO:0004566">
    <property type="term" value="F:beta-glucuronidase activity"/>
    <property type="evidence" value="ECO:0007669"/>
    <property type="project" value="UniProtKB-EC"/>
</dbReference>
<dbReference type="NCBIfam" id="NF007538">
    <property type="entry name" value="PRK10150.1"/>
    <property type="match status" value="1"/>
</dbReference>
<evidence type="ECO:0000256" key="2">
    <source>
        <dbReference type="ARBA" id="ARBA00012761"/>
    </source>
</evidence>
<evidence type="ECO:0000313" key="11">
    <source>
        <dbReference type="Proteomes" id="UP001151002"/>
    </source>
</evidence>
<dbReference type="InterPro" id="IPR006101">
    <property type="entry name" value="Glyco_hydro_2"/>
</dbReference>
<dbReference type="EC" id="3.2.1.31" evidence="2"/>
<accession>A0ABT4AQP3</accession>
<dbReference type="InterPro" id="IPR006102">
    <property type="entry name" value="Ig-like_GH2"/>
</dbReference>
<dbReference type="InterPro" id="IPR023230">
    <property type="entry name" value="Glyco_hydro_2_CS"/>
</dbReference>
<dbReference type="SUPFAM" id="SSF49785">
    <property type="entry name" value="Galactose-binding domain-like"/>
    <property type="match status" value="1"/>
</dbReference>
<dbReference type="PRINTS" id="PR00132">
    <property type="entry name" value="GLHYDRLASE2"/>
</dbReference>
<evidence type="ECO:0000256" key="1">
    <source>
        <dbReference type="ARBA" id="ARBA00007401"/>
    </source>
</evidence>
<evidence type="ECO:0000256" key="5">
    <source>
        <dbReference type="ARBA" id="ARBA00023295"/>
    </source>
</evidence>
<evidence type="ECO:0000256" key="6">
    <source>
        <dbReference type="RuleBase" id="RU361154"/>
    </source>
</evidence>
<dbReference type="InterPro" id="IPR036156">
    <property type="entry name" value="Beta-gal/glucu_dom_sf"/>
</dbReference>
<dbReference type="Gene3D" id="3.20.20.80">
    <property type="entry name" value="Glycosidases"/>
    <property type="match status" value="1"/>
</dbReference>